<dbReference type="GO" id="GO:0008168">
    <property type="term" value="F:methyltransferase activity"/>
    <property type="evidence" value="ECO:0007669"/>
    <property type="project" value="UniProtKB-KW"/>
</dbReference>
<proteinExistence type="predicted"/>
<accession>A0A1Q1FV29</accession>
<sequence length="54" mass="6745">MKLFLIYFFQYFYKYKKTRLSLQKGVFLRPSIRRIGSLTNCPFKRYSFNELFVF</sequence>
<protein>
    <submittedName>
        <fullName evidence="1">Methyltransferase</fullName>
    </submittedName>
</protein>
<evidence type="ECO:0000313" key="3">
    <source>
        <dbReference type="Proteomes" id="UP000281488"/>
    </source>
</evidence>
<name>A0A1Q1FV29_ENTFL</name>
<dbReference type="GO" id="GO:0032259">
    <property type="term" value="P:methylation"/>
    <property type="evidence" value="ECO:0007669"/>
    <property type="project" value="UniProtKB-KW"/>
</dbReference>
<reference evidence="2 3" key="1">
    <citation type="submission" date="2018-10" db="EMBL/GenBank/DDBJ databases">
        <title>Genotypes and phenotypes of Enterococci isolated from broiler chickens.</title>
        <authorList>
            <person name="Muhammad A.R."/>
            <person name="Diarra M.S."/>
        </authorList>
    </citation>
    <scope>NUCLEOTIDE SEQUENCE [LARGE SCALE GENOMIC DNA]</scope>
    <source>
        <strain evidence="2 3">LIT2 A36'</strain>
    </source>
</reference>
<reference evidence="1" key="2">
    <citation type="submission" date="2019-07" db="EMBL/GenBank/DDBJ databases">
        <title>Transferable Resistance Gene optrA in Enterococcus faecalis from Swine in Brazil.</title>
        <authorList>
            <person name="Almeida L.M."/>
            <person name="Lebreton F."/>
            <person name="Gaca A."/>
            <person name="Bispo P.M."/>
            <person name="Saavedra J."/>
            <person name="Filsner P."/>
            <person name="Moreno A.M."/>
            <person name="Mamizuka E.M."/>
            <person name="Gilmore M.S."/>
        </authorList>
    </citation>
    <scope>NUCLEOTIDE SEQUENCE</scope>
    <source>
        <strain evidence="1">L15</strain>
    </source>
</reference>
<evidence type="ECO:0000313" key="1">
    <source>
        <dbReference type="EMBL" id="QFY93943.1"/>
    </source>
</evidence>
<dbReference type="AlphaFoldDB" id="A0A1Q1FV29"/>
<evidence type="ECO:0000313" key="2">
    <source>
        <dbReference type="EMBL" id="ROX33870.1"/>
    </source>
</evidence>
<organism evidence="1">
    <name type="scientific">Enterococcus faecalis</name>
    <name type="common">Streptococcus faecalis</name>
    <dbReference type="NCBI Taxonomy" id="1351"/>
    <lineage>
        <taxon>Bacteria</taxon>
        <taxon>Bacillati</taxon>
        <taxon>Bacillota</taxon>
        <taxon>Bacilli</taxon>
        <taxon>Lactobacillales</taxon>
        <taxon>Enterococcaceae</taxon>
        <taxon>Enterococcus</taxon>
    </lineage>
</organism>
<dbReference type="EMBL" id="CP042213">
    <property type="protein sequence ID" value="QFY93943.1"/>
    <property type="molecule type" value="Genomic_DNA"/>
</dbReference>
<gene>
    <name evidence="1" type="ORF">CGZ46_08850</name>
    <name evidence="2" type="ORF">EGW16_04260</name>
</gene>
<dbReference type="Proteomes" id="UP000281488">
    <property type="component" value="Unassembled WGS sequence"/>
</dbReference>
<dbReference type="EMBL" id="RKMZ01000002">
    <property type="protein sequence ID" value="ROX33870.1"/>
    <property type="molecule type" value="Genomic_DNA"/>
</dbReference>
<keyword evidence="1" id="KW-0489">Methyltransferase</keyword>
<keyword evidence="1" id="KW-0808">Transferase</keyword>